<feature type="compositionally biased region" description="Polar residues" evidence="1">
    <location>
        <begin position="11"/>
        <end position="30"/>
    </location>
</feature>
<name>A0A1R3IJS3_9ROSI</name>
<accession>A0A1R3IJS3</accession>
<evidence type="ECO:0000313" key="2">
    <source>
        <dbReference type="EMBL" id="OMO82839.1"/>
    </source>
</evidence>
<protein>
    <submittedName>
        <fullName evidence="2">Uncharacterized protein</fullName>
    </submittedName>
</protein>
<comment type="caution">
    <text evidence="2">The sequence shown here is derived from an EMBL/GenBank/DDBJ whole genome shotgun (WGS) entry which is preliminary data.</text>
</comment>
<sequence>MATEIPKDSDVTSQEESTQASVAAPSTATKDPSPPKSGKPRELDVTIETRPPITLPVNLNPANYQIAISKTLNDVLLHLKGHVKDAEIITHHATTLTKGIMIMTYLRLRSLNLSDITLGRRFFKRPQVPSPFEVPQPYALAISHLGRVRTSGLPNQMLLTPSLPEDLSPTFGLAENEVWSPYAYARSVEYAKSIGMRFATVDLSVKLGSTWWLYRPVLEEGLFSLQCPIPGENFTNATAILASLFCVDANGGFLNPVFDTGILGADSYGTMLRLRHPRERIDLSTYWAFDDS</sequence>
<keyword evidence="3" id="KW-1185">Reference proteome</keyword>
<dbReference type="Proteomes" id="UP000187203">
    <property type="component" value="Unassembled WGS sequence"/>
</dbReference>
<proteinExistence type="predicted"/>
<dbReference type="AlphaFoldDB" id="A0A1R3IJS3"/>
<dbReference type="OrthoDB" id="1506209at2759"/>
<reference evidence="3" key="1">
    <citation type="submission" date="2013-09" db="EMBL/GenBank/DDBJ databases">
        <title>Corchorus olitorius genome sequencing.</title>
        <authorList>
            <person name="Alam M."/>
            <person name="Haque M.S."/>
            <person name="Islam M.S."/>
            <person name="Emdad E.M."/>
            <person name="Islam M.M."/>
            <person name="Ahmed B."/>
            <person name="Halim A."/>
            <person name="Hossen Q.M.M."/>
            <person name="Hossain M.Z."/>
            <person name="Ahmed R."/>
            <person name="Khan M.M."/>
            <person name="Islam R."/>
            <person name="Rashid M.M."/>
            <person name="Khan S.A."/>
            <person name="Rahman M.S."/>
            <person name="Alam M."/>
            <person name="Yahiya A.S."/>
            <person name="Khan M.S."/>
            <person name="Azam M.S."/>
            <person name="Haque T."/>
            <person name="Lashkar M.Z.H."/>
            <person name="Akhand A.I."/>
            <person name="Morshed G."/>
            <person name="Roy S."/>
            <person name="Uddin K.S."/>
            <person name="Rabeya T."/>
            <person name="Hossain A.S."/>
            <person name="Chowdhury A."/>
            <person name="Snigdha A.R."/>
            <person name="Mortoza M.S."/>
            <person name="Matin S.A."/>
            <person name="Hoque S.M.E."/>
            <person name="Islam M.K."/>
            <person name="Roy D.K."/>
            <person name="Haider R."/>
            <person name="Moosa M.M."/>
            <person name="Elias S.M."/>
            <person name="Hasan A.M."/>
            <person name="Jahan S."/>
            <person name="Shafiuddin M."/>
            <person name="Mahmood N."/>
            <person name="Shommy N.S."/>
        </authorList>
    </citation>
    <scope>NUCLEOTIDE SEQUENCE [LARGE SCALE GENOMIC DNA]</scope>
    <source>
        <strain evidence="3">cv. O-4</strain>
    </source>
</reference>
<gene>
    <name evidence="2" type="ORF">COLO4_22802</name>
</gene>
<feature type="compositionally biased region" description="Basic and acidic residues" evidence="1">
    <location>
        <begin position="1"/>
        <end position="10"/>
    </location>
</feature>
<evidence type="ECO:0000313" key="3">
    <source>
        <dbReference type="Proteomes" id="UP000187203"/>
    </source>
</evidence>
<dbReference type="EMBL" id="AWUE01018066">
    <property type="protein sequence ID" value="OMO82839.1"/>
    <property type="molecule type" value="Genomic_DNA"/>
</dbReference>
<feature type="region of interest" description="Disordered" evidence="1">
    <location>
        <begin position="1"/>
        <end position="44"/>
    </location>
</feature>
<organism evidence="2 3">
    <name type="scientific">Corchorus olitorius</name>
    <dbReference type="NCBI Taxonomy" id="93759"/>
    <lineage>
        <taxon>Eukaryota</taxon>
        <taxon>Viridiplantae</taxon>
        <taxon>Streptophyta</taxon>
        <taxon>Embryophyta</taxon>
        <taxon>Tracheophyta</taxon>
        <taxon>Spermatophyta</taxon>
        <taxon>Magnoliopsida</taxon>
        <taxon>eudicotyledons</taxon>
        <taxon>Gunneridae</taxon>
        <taxon>Pentapetalae</taxon>
        <taxon>rosids</taxon>
        <taxon>malvids</taxon>
        <taxon>Malvales</taxon>
        <taxon>Malvaceae</taxon>
        <taxon>Grewioideae</taxon>
        <taxon>Apeibeae</taxon>
        <taxon>Corchorus</taxon>
    </lineage>
</organism>
<evidence type="ECO:0000256" key="1">
    <source>
        <dbReference type="SAM" id="MobiDB-lite"/>
    </source>
</evidence>